<dbReference type="Proteomes" id="UP001420932">
    <property type="component" value="Unassembled WGS sequence"/>
</dbReference>
<dbReference type="AlphaFoldDB" id="A0AAP0J7K4"/>
<comment type="caution">
    <text evidence="2">The sequence shown here is derived from an EMBL/GenBank/DDBJ whole genome shotgun (WGS) entry which is preliminary data.</text>
</comment>
<keyword evidence="3" id="KW-1185">Reference proteome</keyword>
<accession>A0AAP0J7K4</accession>
<feature type="compositionally biased region" description="Polar residues" evidence="1">
    <location>
        <begin position="418"/>
        <end position="431"/>
    </location>
</feature>
<evidence type="ECO:0000313" key="3">
    <source>
        <dbReference type="Proteomes" id="UP001420932"/>
    </source>
</evidence>
<name>A0AAP0J7K4_9MAGN</name>
<evidence type="ECO:0000313" key="2">
    <source>
        <dbReference type="EMBL" id="KAK9128899.1"/>
    </source>
</evidence>
<organism evidence="2 3">
    <name type="scientific">Stephania yunnanensis</name>
    <dbReference type="NCBI Taxonomy" id="152371"/>
    <lineage>
        <taxon>Eukaryota</taxon>
        <taxon>Viridiplantae</taxon>
        <taxon>Streptophyta</taxon>
        <taxon>Embryophyta</taxon>
        <taxon>Tracheophyta</taxon>
        <taxon>Spermatophyta</taxon>
        <taxon>Magnoliopsida</taxon>
        <taxon>Ranunculales</taxon>
        <taxon>Menispermaceae</taxon>
        <taxon>Menispermoideae</taxon>
        <taxon>Cissampelideae</taxon>
        <taxon>Stephania</taxon>
    </lineage>
</organism>
<feature type="region of interest" description="Disordered" evidence="1">
    <location>
        <begin position="415"/>
        <end position="455"/>
    </location>
</feature>
<reference evidence="2 3" key="1">
    <citation type="submission" date="2024-01" db="EMBL/GenBank/DDBJ databases">
        <title>Genome assemblies of Stephania.</title>
        <authorList>
            <person name="Yang L."/>
        </authorList>
    </citation>
    <scope>NUCLEOTIDE SEQUENCE [LARGE SCALE GENOMIC DNA]</scope>
    <source>
        <strain evidence="2">YNDBR</strain>
        <tissue evidence="2">Leaf</tissue>
    </source>
</reference>
<gene>
    <name evidence="2" type="ORF">Syun_017696</name>
</gene>
<dbReference type="EMBL" id="JBBNAF010000007">
    <property type="protein sequence ID" value="KAK9128899.1"/>
    <property type="molecule type" value="Genomic_DNA"/>
</dbReference>
<sequence length="468" mass="51712">MSIWRVGRTGRNTLLIPSEVMKGWTALLQALQREPQMQATDSKTLTQEAYIGQKAAQANANPMQKAPKAQPQNEEVPAKWQLAMVVIRSAPIHPWSMIEYMLGAGLQRGVTLHLFGVDKALLYCISKQEKEKLVSQGKNMPRRPPHQSLENAYIPVNRLPFRGFGRGCIDNEKENLRAGRLDLSSRRYKLLLFRANRGGRGRLRKAKGGIADKEDDLEPVIPAAASAATRDTTANEQGVRTVLNSNRGGGHQIAIVIRDVQPVSISRNSNTHQDQGKGKEILIHPAQPKTSSIMGTTRFLKGLVLDGPTMWLGSPSSLHETWTPTIKTNKTDPSLTNREVLQTSPPIVDMGLDSSQEGQTPTLAILTEILHVQDRARDDIIQDSQRGRLALSQGQIQIGDTPHLVRASKSLVIRQDDSSPAVNESSVYNGSKSDDSTLDGESSPNEYVQDSLDFGEHEDLELDFDQYE</sequence>
<feature type="compositionally biased region" description="Polar residues" evidence="1">
    <location>
        <begin position="439"/>
        <end position="448"/>
    </location>
</feature>
<protein>
    <submittedName>
        <fullName evidence="2">Uncharacterized protein</fullName>
    </submittedName>
</protein>
<evidence type="ECO:0000256" key="1">
    <source>
        <dbReference type="SAM" id="MobiDB-lite"/>
    </source>
</evidence>
<proteinExistence type="predicted"/>